<comment type="caution">
    <text evidence="1">The sequence shown here is derived from an EMBL/GenBank/DDBJ whole genome shotgun (WGS) entry which is preliminary data.</text>
</comment>
<name>A0A2W5QDG5_VARPD</name>
<evidence type="ECO:0000313" key="2">
    <source>
        <dbReference type="Proteomes" id="UP000249135"/>
    </source>
</evidence>
<protein>
    <submittedName>
        <fullName evidence="1">Uncharacterized protein</fullName>
    </submittedName>
</protein>
<dbReference type="EMBL" id="QFPP01000099">
    <property type="protein sequence ID" value="PZQ75154.1"/>
    <property type="molecule type" value="Genomic_DNA"/>
</dbReference>
<organism evidence="1 2">
    <name type="scientific">Variovorax paradoxus</name>
    <dbReference type="NCBI Taxonomy" id="34073"/>
    <lineage>
        <taxon>Bacteria</taxon>
        <taxon>Pseudomonadati</taxon>
        <taxon>Pseudomonadota</taxon>
        <taxon>Betaproteobacteria</taxon>
        <taxon>Burkholderiales</taxon>
        <taxon>Comamonadaceae</taxon>
        <taxon>Variovorax</taxon>
    </lineage>
</organism>
<dbReference type="Proteomes" id="UP000249135">
    <property type="component" value="Unassembled WGS sequence"/>
</dbReference>
<reference evidence="1 2" key="1">
    <citation type="submission" date="2017-08" db="EMBL/GenBank/DDBJ databases">
        <title>Infants hospitalized years apart are colonized by the same room-sourced microbial strains.</title>
        <authorList>
            <person name="Brooks B."/>
            <person name="Olm M.R."/>
            <person name="Firek B.A."/>
            <person name="Baker R."/>
            <person name="Thomas B.C."/>
            <person name="Morowitz M.J."/>
            <person name="Banfield J.F."/>
        </authorList>
    </citation>
    <scope>NUCLEOTIDE SEQUENCE [LARGE SCALE GENOMIC DNA]</scope>
    <source>
        <strain evidence="1">S2_005_003_R2_41</strain>
    </source>
</reference>
<evidence type="ECO:0000313" key="1">
    <source>
        <dbReference type="EMBL" id="PZQ75154.1"/>
    </source>
</evidence>
<sequence length="119" mass="13222">MFPLFWNVSYAPVYRWPGGGDWQQVVDTRTIVKALAGPGSSNVEVECRAVERYSYGRQLGWLTDALIGLQDDASPAEKKRARTAVGRLREAAEWVDSIKPQFADQRTARRVGGTPPATQ</sequence>
<accession>A0A2W5QDG5</accession>
<dbReference type="AlphaFoldDB" id="A0A2W5QDG5"/>
<proteinExistence type="predicted"/>
<gene>
    <name evidence="1" type="ORF">DI563_10345</name>
</gene>